<organism evidence="1 2">
    <name type="scientific">Saccharolobus caldissimus</name>
    <dbReference type="NCBI Taxonomy" id="1702097"/>
    <lineage>
        <taxon>Archaea</taxon>
        <taxon>Thermoproteota</taxon>
        <taxon>Thermoprotei</taxon>
        <taxon>Sulfolobales</taxon>
        <taxon>Sulfolobaceae</taxon>
        <taxon>Saccharolobus</taxon>
    </lineage>
</organism>
<dbReference type="EMBL" id="AP025226">
    <property type="protein sequence ID" value="BDB97517.1"/>
    <property type="molecule type" value="Genomic_DNA"/>
</dbReference>
<dbReference type="GeneID" id="68865264"/>
<evidence type="ECO:0000313" key="1">
    <source>
        <dbReference type="EMBL" id="BDB97517.1"/>
    </source>
</evidence>
<proteinExistence type="predicted"/>
<name>A0AAQ4CNY6_9CREN</name>
<reference evidence="1 2" key="1">
    <citation type="journal article" date="2022" name="Microbiol. Resour. Announc.">
        <title>Complete Genome Sequence of the Hyperthermophilic and Acidophilic Archaeon Saccharolobus caldissimus Strain HS-3T.</title>
        <authorList>
            <person name="Sakai H.D."/>
            <person name="Kurosawa N."/>
        </authorList>
    </citation>
    <scope>NUCLEOTIDE SEQUENCE [LARGE SCALE GENOMIC DNA]</scope>
    <source>
        <strain evidence="1 2">JCM32116</strain>
    </source>
</reference>
<protein>
    <submittedName>
        <fullName evidence="1">Uncharacterized protein</fullName>
    </submittedName>
</protein>
<dbReference type="Proteomes" id="UP001319921">
    <property type="component" value="Chromosome"/>
</dbReference>
<dbReference type="AlphaFoldDB" id="A0AAQ4CNY6"/>
<gene>
    <name evidence="1" type="ORF">SACC_05340</name>
</gene>
<sequence>MEDAINLAKNGKILKALLFLKEYVVKNENLWDKSNENCKELFKAIVSMPSLNDESWGIFVPSIDYEEFMEIVKRVYECMR</sequence>
<keyword evidence="2" id="KW-1185">Reference proteome</keyword>
<evidence type="ECO:0000313" key="2">
    <source>
        <dbReference type="Proteomes" id="UP001319921"/>
    </source>
</evidence>
<accession>A0AAQ4CNY6</accession>
<dbReference type="RefSeq" id="WP_229571506.1">
    <property type="nucleotide sequence ID" value="NZ_AP025226.1"/>
</dbReference>
<dbReference type="KEGG" id="scas:SACC_05340"/>